<evidence type="ECO:0000313" key="1">
    <source>
        <dbReference type="EMBL" id="KJY76763.1"/>
    </source>
</evidence>
<comment type="caution">
    <text evidence="1">The sequence shown here is derived from an EMBL/GenBank/DDBJ whole genome shotgun (WGS) entry which is preliminary data.</text>
</comment>
<dbReference type="RefSeq" id="WP_045985216.1">
    <property type="nucleotide sequence ID" value="NZ_CP063052.1"/>
</dbReference>
<organism evidence="1">
    <name type="scientific">Vibrio coralliilyticus</name>
    <dbReference type="NCBI Taxonomy" id="190893"/>
    <lineage>
        <taxon>Bacteria</taxon>
        <taxon>Pseudomonadati</taxon>
        <taxon>Pseudomonadota</taxon>
        <taxon>Gammaproteobacteria</taxon>
        <taxon>Vibrionales</taxon>
        <taxon>Vibrionaceae</taxon>
        <taxon>Vibrio</taxon>
    </lineage>
</organism>
<protein>
    <submittedName>
        <fullName evidence="1">Uncharacterized protein</fullName>
    </submittedName>
</protein>
<reference evidence="1" key="1">
    <citation type="journal article" date="2015" name="BMC Genomics">
        <title>Genome mining reveals unlocked bioactive potential of marine Gram-negative bacteria.</title>
        <authorList>
            <person name="Machado H."/>
            <person name="Sonnenschein E.C."/>
            <person name="Melchiorsen J."/>
            <person name="Gram L."/>
        </authorList>
    </citation>
    <scope>NUCLEOTIDE SEQUENCE</scope>
    <source>
        <strain evidence="1">S2052</strain>
    </source>
</reference>
<gene>
    <name evidence="1" type="ORF">TW71_05350</name>
</gene>
<proteinExistence type="predicted"/>
<dbReference type="AlphaFoldDB" id="A0A837GBW2"/>
<dbReference type="EMBL" id="JXXR01000003">
    <property type="protein sequence ID" value="KJY76763.1"/>
    <property type="molecule type" value="Genomic_DNA"/>
</dbReference>
<name>A0A837GBW2_9VIBR</name>
<accession>A0A837GBW2</accession>
<sequence length="293" mass="33888">MQIQRSLIYLLIFTSVLILLTFDKLRPIRVFAVYSSCKIVEKVGLVASCDQLPVVTILEQGKLDADSYGVEDPLALSLFFERYRIPEHVYAHRTNSPERAKTYAKYYQAFEFDAVWNVDQEALDIYHYPEHASMAFYFHQLVDIVPISSRLWLDLKNLTPEISPTIVGYLNRYFTQKKDRQRLIVESKNAAALADFHASGYKTSYYLPSPELLTGCEEHRSVQELIANINQWKTDFISFPYTQQQFVDLCVLPYVRAVPQLSWGGLPFAIPEGALERYQGYIVDHSLHLEKLE</sequence>